<dbReference type="Proteomes" id="UP001432222">
    <property type="component" value="Chromosome"/>
</dbReference>
<dbReference type="Pfam" id="PF00109">
    <property type="entry name" value="ketoacyl-synt"/>
    <property type="match status" value="1"/>
</dbReference>
<dbReference type="RefSeq" id="WP_328955191.1">
    <property type="nucleotide sequence ID" value="NZ_CP108110.1"/>
</dbReference>
<dbReference type="PANTHER" id="PTHR11712">
    <property type="entry name" value="POLYKETIDE SYNTHASE-RELATED"/>
    <property type="match status" value="1"/>
</dbReference>
<name>A0ABZ1U2U0_9ACTN</name>
<feature type="region of interest" description="Disordered" evidence="4">
    <location>
        <begin position="407"/>
        <end position="427"/>
    </location>
</feature>
<dbReference type="InterPro" id="IPR014030">
    <property type="entry name" value="Ketoacyl_synth_N"/>
</dbReference>
<evidence type="ECO:0000313" key="6">
    <source>
        <dbReference type="EMBL" id="WUQ84317.1"/>
    </source>
</evidence>
<accession>A0ABZ1U2U0</accession>
<feature type="region of interest" description="Disordered" evidence="4">
    <location>
        <begin position="360"/>
        <end position="386"/>
    </location>
</feature>
<evidence type="ECO:0000256" key="3">
    <source>
        <dbReference type="RuleBase" id="RU003694"/>
    </source>
</evidence>
<feature type="domain" description="Ketosynthase family 3 (KS3)" evidence="5">
    <location>
        <begin position="1"/>
        <end position="395"/>
    </location>
</feature>
<dbReference type="InterPro" id="IPR000794">
    <property type="entry name" value="Beta-ketoacyl_synthase"/>
</dbReference>
<gene>
    <name evidence="6" type="ORF">OHA16_15900</name>
</gene>
<evidence type="ECO:0000256" key="4">
    <source>
        <dbReference type="SAM" id="MobiDB-lite"/>
    </source>
</evidence>
<dbReference type="SUPFAM" id="SSF53901">
    <property type="entry name" value="Thiolase-like"/>
    <property type="match status" value="2"/>
</dbReference>
<dbReference type="InterPro" id="IPR020841">
    <property type="entry name" value="PKS_Beta-ketoAc_synthase_dom"/>
</dbReference>
<proteinExistence type="inferred from homology"/>
<dbReference type="InterPro" id="IPR016039">
    <property type="entry name" value="Thiolase-like"/>
</dbReference>
<keyword evidence="7" id="KW-1185">Reference proteome</keyword>
<dbReference type="EMBL" id="CP108110">
    <property type="protein sequence ID" value="WUQ84317.1"/>
    <property type="molecule type" value="Genomic_DNA"/>
</dbReference>
<dbReference type="PROSITE" id="PS52004">
    <property type="entry name" value="KS3_2"/>
    <property type="match status" value="1"/>
</dbReference>
<reference evidence="6" key="1">
    <citation type="submission" date="2022-10" db="EMBL/GenBank/DDBJ databases">
        <title>The complete genomes of actinobacterial strains from the NBC collection.</title>
        <authorList>
            <person name="Joergensen T.S."/>
            <person name="Alvarez Arevalo M."/>
            <person name="Sterndorff E.B."/>
            <person name="Faurdal D."/>
            <person name="Vuksanovic O."/>
            <person name="Mourched A.-S."/>
            <person name="Charusanti P."/>
            <person name="Shaw S."/>
            <person name="Blin K."/>
            <person name="Weber T."/>
        </authorList>
    </citation>
    <scope>NUCLEOTIDE SEQUENCE</scope>
    <source>
        <strain evidence="6">NBC_00222</strain>
    </source>
</reference>
<dbReference type="InterPro" id="IPR014031">
    <property type="entry name" value="Ketoacyl_synth_C"/>
</dbReference>
<dbReference type="Pfam" id="PF02801">
    <property type="entry name" value="Ketoacyl-synt_C"/>
    <property type="match status" value="1"/>
</dbReference>
<dbReference type="Gene3D" id="3.40.47.10">
    <property type="match status" value="2"/>
</dbReference>
<evidence type="ECO:0000313" key="7">
    <source>
        <dbReference type="Proteomes" id="UP001432222"/>
    </source>
</evidence>
<evidence type="ECO:0000256" key="2">
    <source>
        <dbReference type="ARBA" id="ARBA00022679"/>
    </source>
</evidence>
<protein>
    <recommendedName>
        <fullName evidence="5">Ketosynthase family 3 (KS3) domain-containing protein</fullName>
    </recommendedName>
</protein>
<dbReference type="PANTHER" id="PTHR11712:SF347">
    <property type="entry name" value="BETA KETOACYL-ACYL CARRIER PROTEIN SYNTHASE"/>
    <property type="match status" value="1"/>
</dbReference>
<evidence type="ECO:0000256" key="1">
    <source>
        <dbReference type="ARBA" id="ARBA00008467"/>
    </source>
</evidence>
<organism evidence="6 7">
    <name type="scientific">Kitasatospora purpeofusca</name>
    <dbReference type="NCBI Taxonomy" id="67352"/>
    <lineage>
        <taxon>Bacteria</taxon>
        <taxon>Bacillati</taxon>
        <taxon>Actinomycetota</taxon>
        <taxon>Actinomycetes</taxon>
        <taxon>Kitasatosporales</taxon>
        <taxon>Streptomycetaceae</taxon>
        <taxon>Kitasatospora</taxon>
    </lineage>
</organism>
<comment type="similarity">
    <text evidence="1 3">Belongs to the thiolase-like superfamily. Beta-ketoacyl-ACP synthases family.</text>
</comment>
<evidence type="ECO:0000259" key="5">
    <source>
        <dbReference type="PROSITE" id="PS52004"/>
    </source>
</evidence>
<sequence>MSDVIVTGTGVISPAGLGTEPLWSAMAAGRSLFGPAGPLPWPVAAVDRGAVEWPPGKPWVDNRKYANLAAHWAVGAARLALRQAGRDPDAPDSPGWGDPERGGTVMAVGSTGDELGDVIPRLAGMALDDPRPLATLLYEEVPDYSYIRGIPSQLGQFVCMTTGFRGSNVAAYGEVAAGGLGALALALRLLESGELDRVLVVGVAPPSSVTALHSFDRDEPIGTEAAPGRGPFDEERAGPLLGQGAAAVLLERAAPADAPAPRALARLLACETVVAADRASATGLAVRSALRRAGERPDHWWAHGSGSPAADREECSAVLPQIGAVPVTSSKGTLGLALECSALIDTALAVESLRRGQLPPVGLLRRPDPRLGGPDTVTGQARPVPGPGTALITGIDHGRSSASAGALVLGGVTGDPGDQQARREEEL</sequence>
<keyword evidence="2 3" id="KW-0808">Transferase</keyword>